<keyword evidence="1" id="KW-0520">NAD</keyword>
<dbReference type="InterPro" id="IPR036291">
    <property type="entry name" value="NAD(P)-bd_dom_sf"/>
</dbReference>
<dbReference type="AlphaFoldDB" id="M3CHZ4"/>
<dbReference type="Pfam" id="PF01370">
    <property type="entry name" value="Epimerase"/>
    <property type="match status" value="1"/>
</dbReference>
<feature type="domain" description="NAD-dependent epimerase/dehydratase" evidence="2">
    <location>
        <begin position="28"/>
        <end position="258"/>
    </location>
</feature>
<comment type="caution">
    <text evidence="3">The sequence shown here is derived from an EMBL/GenBank/DDBJ whole genome shotgun (WGS) entry which is preliminary data.</text>
</comment>
<evidence type="ECO:0000256" key="1">
    <source>
        <dbReference type="ARBA" id="ARBA00023027"/>
    </source>
</evidence>
<reference evidence="3 4" key="1">
    <citation type="submission" date="2013-01" db="EMBL/GenBank/DDBJ databases">
        <authorList>
            <person name="Harkins D.M."/>
            <person name="Durkin A.S."/>
            <person name="Brinkac L.M."/>
            <person name="Haft D.H."/>
            <person name="Selengut J.D."/>
            <person name="Sanka R."/>
            <person name="DePew J."/>
            <person name="Purushe J."/>
            <person name="Hartskeerl R.A."/>
            <person name="Ahmed A."/>
            <person name="van der Linden H."/>
            <person name="Goris M.G.A."/>
            <person name="Vinetz J.M."/>
            <person name="Sutton G.G."/>
            <person name="Nierman W.C."/>
            <person name="Fouts D.E."/>
        </authorList>
    </citation>
    <scope>NUCLEOTIDE SEQUENCE [LARGE SCALE GENOMIC DNA]</scope>
    <source>
        <strain evidence="3 4">TE 1992</strain>
    </source>
</reference>
<keyword evidence="3" id="KW-0413">Isomerase</keyword>
<evidence type="ECO:0000313" key="3">
    <source>
        <dbReference type="EMBL" id="EMF41029.1"/>
    </source>
</evidence>
<dbReference type="Gene3D" id="3.40.50.720">
    <property type="entry name" value="NAD(P)-binding Rossmann-like Domain"/>
    <property type="match status" value="1"/>
</dbReference>
<dbReference type="PANTHER" id="PTHR43574">
    <property type="entry name" value="EPIMERASE-RELATED"/>
    <property type="match status" value="1"/>
</dbReference>
<evidence type="ECO:0000313" key="4">
    <source>
        <dbReference type="Proteomes" id="UP000011754"/>
    </source>
</evidence>
<dbReference type="Gene3D" id="3.90.25.10">
    <property type="entry name" value="UDP-galactose 4-epimerase, domain 1"/>
    <property type="match status" value="1"/>
</dbReference>
<proteinExistence type="predicted"/>
<dbReference type="EMBL" id="AKWW02000064">
    <property type="protein sequence ID" value="EMF41029.1"/>
    <property type="molecule type" value="Genomic_DNA"/>
</dbReference>
<accession>M3CHZ4</accession>
<dbReference type="GO" id="GO:0016853">
    <property type="term" value="F:isomerase activity"/>
    <property type="evidence" value="ECO:0007669"/>
    <property type="project" value="UniProtKB-KW"/>
</dbReference>
<dbReference type="InterPro" id="IPR001509">
    <property type="entry name" value="Epimerase_deHydtase"/>
</dbReference>
<organism evidence="3 4">
    <name type="scientific">Leptospira interrogans serovar Lora str. TE 1992</name>
    <dbReference type="NCBI Taxonomy" id="1193028"/>
    <lineage>
        <taxon>Bacteria</taxon>
        <taxon>Pseudomonadati</taxon>
        <taxon>Spirochaetota</taxon>
        <taxon>Spirochaetia</taxon>
        <taxon>Leptospirales</taxon>
        <taxon>Leptospiraceae</taxon>
        <taxon>Leptospira</taxon>
    </lineage>
</organism>
<protein>
    <submittedName>
        <fullName evidence="3">3-beta hydroxysteroid dehydrogenase/isomerase family protein</fullName>
    </submittedName>
</protein>
<sequence>MDIHFRLFFSTEKFTRIFYSFECKILKILVTGAAGFIGFHLTQELIEGNDEIIGLDNLNNYYDVNLKVNRLNILKKFTNFQFQNLDIVDFEKLNRLFQKEKFDVILHLAAQAGVRYSSVNPHAYSQSNLVGFVNVLEASKLNNISHLVYASSSSVYGGNTKIPFSEMDPVDHPVSLYAATKRSNELMAHCYSHLYGLPVTGLRFFTVYGAWGRPDMAPHLFTNAILNEKPVKVFNYGNLERDFTFVGDIKKKIKLILLSIPTPKKNDELLNPSNSWAPFQIFNFGNKKPTKVTEFISILESLLGKKAILQMEEMQPGDIALTCADTQVIEKEIQYETSTPLNIGLKQFVDWYKDYYQV</sequence>
<gene>
    <name evidence="3" type="ORF">LEP1GSC067_2980</name>
</gene>
<name>M3CHZ4_LEPIR</name>
<evidence type="ECO:0000259" key="2">
    <source>
        <dbReference type="Pfam" id="PF01370"/>
    </source>
</evidence>
<dbReference type="SUPFAM" id="SSF51735">
    <property type="entry name" value="NAD(P)-binding Rossmann-fold domains"/>
    <property type="match status" value="1"/>
</dbReference>
<dbReference type="Proteomes" id="UP000011754">
    <property type="component" value="Unassembled WGS sequence"/>
</dbReference>
<dbReference type="PRINTS" id="PR01713">
    <property type="entry name" value="NUCEPIMERASE"/>
</dbReference>